<feature type="domain" description="Orn/DAP/Arg decarboxylase 2 C-terminal" evidence="8">
    <location>
        <begin position="32"/>
        <end position="383"/>
    </location>
</feature>
<dbReference type="RefSeq" id="WP_074373131.1">
    <property type="nucleotide sequence ID" value="NZ_AP024907.1"/>
</dbReference>
<dbReference type="Gene3D" id="3.20.20.10">
    <property type="entry name" value="Alanine racemase"/>
    <property type="match status" value="1"/>
</dbReference>
<dbReference type="Pfam" id="PF02784">
    <property type="entry name" value="Orn_Arg_deC_N"/>
    <property type="match status" value="1"/>
</dbReference>
<dbReference type="AlphaFoldDB" id="A0A1N6M586"/>
<dbReference type="Proteomes" id="UP000184774">
    <property type="component" value="Unassembled WGS sequence"/>
</dbReference>
<dbReference type="InterPro" id="IPR009006">
    <property type="entry name" value="Ala_racemase/Decarboxylase_C"/>
</dbReference>
<evidence type="ECO:0000256" key="6">
    <source>
        <dbReference type="PIRSR" id="PIRSR600183-50"/>
    </source>
</evidence>
<dbReference type="CDD" id="cd06839">
    <property type="entry name" value="PLPDE_III_Btrk_like"/>
    <property type="match status" value="1"/>
</dbReference>
<dbReference type="InterPro" id="IPR029066">
    <property type="entry name" value="PLP-binding_barrel"/>
</dbReference>
<dbReference type="FunFam" id="3.20.20.10:FF:000003">
    <property type="entry name" value="Diaminopimelate decarboxylase"/>
    <property type="match status" value="1"/>
</dbReference>
<feature type="domain" description="Orn/DAP/Arg decarboxylase 2 N-terminal" evidence="9">
    <location>
        <begin position="39"/>
        <end position="288"/>
    </location>
</feature>
<feature type="modified residue" description="N6-(pyridoxal phosphate)lysine" evidence="6">
    <location>
        <position position="62"/>
    </location>
</feature>
<name>A0A1N6M586_9VIBR</name>
<gene>
    <name evidence="10" type="primary">btrK</name>
    <name evidence="10" type="ORF">VSP9026_02317</name>
</gene>
<dbReference type="SUPFAM" id="SSF50621">
    <property type="entry name" value="Alanine racemase C-terminal domain-like"/>
    <property type="match status" value="1"/>
</dbReference>
<organism evidence="10 11">
    <name type="scientific">Vibrio spartinae</name>
    <dbReference type="NCBI Taxonomy" id="1918945"/>
    <lineage>
        <taxon>Bacteria</taxon>
        <taxon>Pseudomonadati</taxon>
        <taxon>Pseudomonadota</taxon>
        <taxon>Gammaproteobacteria</taxon>
        <taxon>Vibrionales</taxon>
        <taxon>Vibrionaceae</taxon>
        <taxon>Vibrio</taxon>
    </lineage>
</organism>
<dbReference type="PRINTS" id="PR01179">
    <property type="entry name" value="ODADCRBXLASE"/>
</dbReference>
<evidence type="ECO:0000256" key="2">
    <source>
        <dbReference type="ARBA" id="ARBA00011738"/>
    </source>
</evidence>
<evidence type="ECO:0000256" key="7">
    <source>
        <dbReference type="RuleBase" id="RU003737"/>
    </source>
</evidence>
<dbReference type="Gene3D" id="2.40.37.10">
    <property type="entry name" value="Lyase, Ornithine Decarboxylase, Chain A, domain 1"/>
    <property type="match status" value="1"/>
</dbReference>
<dbReference type="InterPro" id="IPR022657">
    <property type="entry name" value="De-COase2_CS"/>
</dbReference>
<reference evidence="10 11" key="1">
    <citation type="submission" date="2016-12" db="EMBL/GenBank/DDBJ databases">
        <authorList>
            <person name="Song W.-J."/>
            <person name="Kurnit D.M."/>
        </authorList>
    </citation>
    <scope>NUCLEOTIDE SEQUENCE [LARGE SCALE GENOMIC DNA]</scope>
    <source>
        <strain evidence="10 11">CECT 9026</strain>
    </source>
</reference>
<evidence type="ECO:0000256" key="4">
    <source>
        <dbReference type="ARBA" id="ARBA00022898"/>
    </source>
</evidence>
<proteinExistence type="inferred from homology"/>
<dbReference type="InterPro" id="IPR022643">
    <property type="entry name" value="De-COase2_C"/>
</dbReference>
<comment type="cofactor">
    <cofactor evidence="1 6">
        <name>pyridoxal 5'-phosphate</name>
        <dbReference type="ChEBI" id="CHEBI:597326"/>
    </cofactor>
</comment>
<evidence type="ECO:0000256" key="3">
    <source>
        <dbReference type="ARBA" id="ARBA00022793"/>
    </source>
</evidence>
<keyword evidence="3" id="KW-0210">Decarboxylase</keyword>
<dbReference type="GO" id="GO:0008836">
    <property type="term" value="F:diaminopimelate decarboxylase activity"/>
    <property type="evidence" value="ECO:0007669"/>
    <property type="project" value="TreeGrafter"/>
</dbReference>
<dbReference type="PANTHER" id="PTHR43727:SF2">
    <property type="entry name" value="GROUP IV DECARBOXYLASE"/>
    <property type="match status" value="1"/>
</dbReference>
<dbReference type="GO" id="GO:0009089">
    <property type="term" value="P:lysine biosynthetic process via diaminopimelate"/>
    <property type="evidence" value="ECO:0007669"/>
    <property type="project" value="TreeGrafter"/>
</dbReference>
<evidence type="ECO:0000313" key="11">
    <source>
        <dbReference type="Proteomes" id="UP000184774"/>
    </source>
</evidence>
<keyword evidence="5 10" id="KW-0456">Lyase</keyword>
<comment type="subunit">
    <text evidence="2">Homodimer.</text>
</comment>
<protein>
    <submittedName>
        <fullName evidence="10">L-glutamyl-[BtrI acyl-carrier protein] decarboxylase</fullName>
        <ecNumber evidence="10">4.1.1.95</ecNumber>
    </submittedName>
</protein>
<dbReference type="InterPro" id="IPR000183">
    <property type="entry name" value="Orn/DAP/Arg_de-COase"/>
</dbReference>
<dbReference type="Pfam" id="PF00278">
    <property type="entry name" value="Orn_DAP_Arg_deC"/>
    <property type="match status" value="1"/>
</dbReference>
<sequence length="433" mass="47258">MHNFKFQTEYINSLHVDQVEIEKIAATVKTPFYVYSANQLKNHLITLKNTLPDALNYFYSLKANPNLSLVGIIHQQGVGCEVCSLAELETALAAGASPAEIIFVGPGKSEHELSRCVALGIKAVVVESLSELALLNKLAENAGVVQPFAFRINPNFTSEKARLVMSGKPRQFGIDEHLVLETLNHLDQYPHVALEGIHIYLGTRILDAEAVVANTRNILSLAETIQREYGVTLNFVDIGGGLGVPYYPRETELDLDAVATGIEPVIREFRDHFPETKLIMELGRFIVGRSGMFVTRVRYLKASKGKMFAVCDGGSNCHGAAAGLGSVIRKNFPIARLGTAHHAHDVQHYMLTGPLCTPTDLIGDDVPLPQLDEGDLIGIFHSGAYGPTASPVYFLSFGYPSEVLVDGDQLIVIRHADGVEHMLAQQQPQPLAV</sequence>
<dbReference type="PANTHER" id="PTHR43727">
    <property type="entry name" value="DIAMINOPIMELATE DECARBOXYLASE"/>
    <property type="match status" value="1"/>
</dbReference>
<feature type="active site" description="Proton donor" evidence="6">
    <location>
        <position position="356"/>
    </location>
</feature>
<dbReference type="OrthoDB" id="9802147at2"/>
<evidence type="ECO:0000259" key="9">
    <source>
        <dbReference type="Pfam" id="PF02784"/>
    </source>
</evidence>
<dbReference type="EC" id="4.1.1.95" evidence="10"/>
<evidence type="ECO:0000259" key="8">
    <source>
        <dbReference type="Pfam" id="PF00278"/>
    </source>
</evidence>
<dbReference type="PROSITE" id="PS00879">
    <property type="entry name" value="ODR_DC_2_2"/>
    <property type="match status" value="1"/>
</dbReference>
<accession>A0A1N6M586</accession>
<evidence type="ECO:0000256" key="5">
    <source>
        <dbReference type="ARBA" id="ARBA00023239"/>
    </source>
</evidence>
<dbReference type="InterPro" id="IPR022644">
    <property type="entry name" value="De-COase2_N"/>
</dbReference>
<dbReference type="EMBL" id="FSSB01000016">
    <property type="protein sequence ID" value="SIO94592.1"/>
    <property type="molecule type" value="Genomic_DNA"/>
</dbReference>
<evidence type="ECO:0000313" key="10">
    <source>
        <dbReference type="EMBL" id="SIO94592.1"/>
    </source>
</evidence>
<comment type="similarity">
    <text evidence="7">Belongs to the Orn/Lys/Arg decarboxylase class-II family.</text>
</comment>
<keyword evidence="4 6" id="KW-0663">Pyridoxal phosphate</keyword>
<dbReference type="SUPFAM" id="SSF51419">
    <property type="entry name" value="PLP-binding barrel"/>
    <property type="match status" value="1"/>
</dbReference>
<evidence type="ECO:0000256" key="1">
    <source>
        <dbReference type="ARBA" id="ARBA00001933"/>
    </source>
</evidence>